<evidence type="ECO:0000313" key="8">
    <source>
        <dbReference type="Proteomes" id="UP000606935"/>
    </source>
</evidence>
<comment type="function">
    <text evidence="4">Functions in the N-end rule pathway of protein degradation where it conjugates Leu from its aminoacyl-tRNA to the N-termini of proteins containing an N-terminal aspartate or glutamate.</text>
</comment>
<sequence>MPMKFALTHPFSCNYLPEQDEQLIVLSEQHALNPLNYDALLNAGFRRSGEHVYRPHCPQCSACQSLRIPVASFQPSRGQKRIAKTAHGITHSLSYQDQPNYYPLYERYIEARHADGSMYPPSKEQYQQFIQAPWGSPLFVELWQAQQLVAVAITDQTQYALSALYTYFAPELAHLSLGTLAILRQIEIAQALGKQHLYLGYQIDACSKMNYKAKFFPHEKFIQGNWYRIDSGR</sequence>
<dbReference type="AlphaFoldDB" id="A0A917Z1L3"/>
<accession>A0A917Z1L3</accession>
<dbReference type="EC" id="2.3.2.29" evidence="4"/>
<dbReference type="SUPFAM" id="SSF55729">
    <property type="entry name" value="Acyl-CoA N-acyltransferases (Nat)"/>
    <property type="match status" value="1"/>
</dbReference>
<protein>
    <recommendedName>
        <fullName evidence="4">Aspartate/glutamate leucyltransferase</fullName>
        <ecNumber evidence="4">2.3.2.29</ecNumber>
    </recommendedName>
</protein>
<comment type="caution">
    <text evidence="7">The sequence shown here is derived from an EMBL/GenBank/DDBJ whole genome shotgun (WGS) entry which is preliminary data.</text>
</comment>
<dbReference type="Proteomes" id="UP000606935">
    <property type="component" value="Unassembled WGS sequence"/>
</dbReference>
<dbReference type="NCBIfam" id="NF002342">
    <property type="entry name" value="PRK01305.1-3"/>
    <property type="match status" value="1"/>
</dbReference>
<keyword evidence="3 4" id="KW-0012">Acyltransferase</keyword>
<comment type="catalytic activity">
    <reaction evidence="4">
        <text>N-terminal L-glutamyl-[protein] + L-leucyl-tRNA(Leu) = N-terminal L-leucyl-L-glutamyl-[protein] + tRNA(Leu) + H(+)</text>
        <dbReference type="Rhea" id="RHEA:50412"/>
        <dbReference type="Rhea" id="RHEA-COMP:9613"/>
        <dbReference type="Rhea" id="RHEA-COMP:9622"/>
        <dbReference type="Rhea" id="RHEA-COMP:12664"/>
        <dbReference type="Rhea" id="RHEA-COMP:12668"/>
        <dbReference type="ChEBI" id="CHEBI:15378"/>
        <dbReference type="ChEBI" id="CHEBI:64721"/>
        <dbReference type="ChEBI" id="CHEBI:78442"/>
        <dbReference type="ChEBI" id="CHEBI:78494"/>
        <dbReference type="ChEBI" id="CHEBI:133041"/>
        <dbReference type="EC" id="2.3.2.29"/>
    </reaction>
</comment>
<dbReference type="PIRSF" id="PIRSF037208">
    <property type="entry name" value="ATE_pro_prd"/>
    <property type="match status" value="1"/>
</dbReference>
<dbReference type="InterPro" id="IPR030700">
    <property type="entry name" value="N-end_Aminoacyl_Trfase"/>
</dbReference>
<evidence type="ECO:0000313" key="7">
    <source>
        <dbReference type="EMBL" id="GGO70441.1"/>
    </source>
</evidence>
<evidence type="ECO:0000259" key="6">
    <source>
        <dbReference type="Pfam" id="PF04377"/>
    </source>
</evidence>
<keyword evidence="1 4" id="KW-0963">Cytoplasm</keyword>
<evidence type="ECO:0000259" key="5">
    <source>
        <dbReference type="Pfam" id="PF04376"/>
    </source>
</evidence>
<dbReference type="EMBL" id="BMLS01000003">
    <property type="protein sequence ID" value="GGO70441.1"/>
    <property type="molecule type" value="Genomic_DNA"/>
</dbReference>
<dbReference type="NCBIfam" id="NF002341">
    <property type="entry name" value="PRK01305.1-1"/>
    <property type="match status" value="1"/>
</dbReference>
<dbReference type="NCBIfam" id="NF002346">
    <property type="entry name" value="PRK01305.2-3"/>
    <property type="match status" value="1"/>
</dbReference>
<dbReference type="GO" id="GO:0008914">
    <property type="term" value="F:leucyl-tRNA--protein transferase activity"/>
    <property type="evidence" value="ECO:0007669"/>
    <property type="project" value="UniProtKB-UniRule"/>
</dbReference>
<dbReference type="Pfam" id="PF04377">
    <property type="entry name" value="ATE_C"/>
    <property type="match status" value="1"/>
</dbReference>
<feature type="domain" description="N-end rule aminoacyl transferase C-terminal" evidence="6">
    <location>
        <begin position="101"/>
        <end position="220"/>
    </location>
</feature>
<evidence type="ECO:0000256" key="1">
    <source>
        <dbReference type="ARBA" id="ARBA00022490"/>
    </source>
</evidence>
<evidence type="ECO:0000256" key="2">
    <source>
        <dbReference type="ARBA" id="ARBA00022679"/>
    </source>
</evidence>
<dbReference type="NCBIfam" id="NF002345">
    <property type="entry name" value="PRK01305.2-2"/>
    <property type="match status" value="1"/>
</dbReference>
<evidence type="ECO:0000256" key="3">
    <source>
        <dbReference type="ARBA" id="ARBA00023315"/>
    </source>
</evidence>
<dbReference type="InterPro" id="IPR016181">
    <property type="entry name" value="Acyl_CoA_acyltransferase"/>
</dbReference>
<gene>
    <name evidence="7" type="primary">ate</name>
    <name evidence="4" type="synonym">bpt</name>
    <name evidence="7" type="ORF">GCM10010982_23970</name>
</gene>
<keyword evidence="8" id="KW-1185">Reference proteome</keyword>
<dbReference type="HAMAP" id="MF_00689">
    <property type="entry name" value="Bpt"/>
    <property type="match status" value="1"/>
</dbReference>
<organism evidence="7 8">
    <name type="scientific">Bowmanella pacifica</name>
    <dbReference type="NCBI Taxonomy" id="502051"/>
    <lineage>
        <taxon>Bacteria</taxon>
        <taxon>Pseudomonadati</taxon>
        <taxon>Pseudomonadota</taxon>
        <taxon>Gammaproteobacteria</taxon>
        <taxon>Alteromonadales</taxon>
        <taxon>Alteromonadaceae</taxon>
        <taxon>Bowmanella</taxon>
    </lineage>
</organism>
<name>A0A917Z1L3_9ALTE</name>
<feature type="domain" description="N-end aminoacyl transferase N-terminal" evidence="5">
    <location>
        <begin position="12"/>
        <end position="81"/>
    </location>
</feature>
<dbReference type="InterPro" id="IPR017138">
    <property type="entry name" value="Asp_Glu_LeuTrfase"/>
</dbReference>
<comment type="subcellular location">
    <subcellularLocation>
        <location evidence="4">Cytoplasm</location>
    </subcellularLocation>
</comment>
<dbReference type="GO" id="GO:0071596">
    <property type="term" value="P:ubiquitin-dependent protein catabolic process via the N-end rule pathway"/>
    <property type="evidence" value="ECO:0007669"/>
    <property type="project" value="InterPro"/>
</dbReference>
<dbReference type="GO" id="GO:0004057">
    <property type="term" value="F:arginyl-tRNA--protein transferase activity"/>
    <property type="evidence" value="ECO:0007669"/>
    <property type="project" value="InterPro"/>
</dbReference>
<dbReference type="PANTHER" id="PTHR21367:SF1">
    <property type="entry name" value="ARGINYL-TRNA--PROTEIN TRANSFERASE 1"/>
    <property type="match status" value="1"/>
</dbReference>
<dbReference type="InterPro" id="IPR007472">
    <property type="entry name" value="N-end_Aminoacyl_Trfase_C"/>
</dbReference>
<dbReference type="Pfam" id="PF04376">
    <property type="entry name" value="ATE_N"/>
    <property type="match status" value="1"/>
</dbReference>
<dbReference type="InterPro" id="IPR007471">
    <property type="entry name" value="N-end_Aminoacyl_Trfase_N"/>
</dbReference>
<dbReference type="PANTHER" id="PTHR21367">
    <property type="entry name" value="ARGININE-TRNA-PROTEIN TRANSFERASE 1"/>
    <property type="match status" value="1"/>
</dbReference>
<comment type="similarity">
    <text evidence="4">Belongs to the R-transferase family. Bpt subfamily.</text>
</comment>
<proteinExistence type="inferred from homology"/>
<reference evidence="7" key="2">
    <citation type="submission" date="2020-09" db="EMBL/GenBank/DDBJ databases">
        <authorList>
            <person name="Sun Q."/>
            <person name="Zhou Y."/>
        </authorList>
    </citation>
    <scope>NUCLEOTIDE SEQUENCE</scope>
    <source>
        <strain evidence="7">CGMCC 1.7086</strain>
    </source>
</reference>
<evidence type="ECO:0000256" key="4">
    <source>
        <dbReference type="HAMAP-Rule" id="MF_00689"/>
    </source>
</evidence>
<comment type="catalytic activity">
    <reaction evidence="4">
        <text>N-terminal L-aspartyl-[protein] + L-leucyl-tRNA(Leu) = N-terminal L-leucyl-L-aspartyl-[protein] + tRNA(Leu) + H(+)</text>
        <dbReference type="Rhea" id="RHEA:50420"/>
        <dbReference type="Rhea" id="RHEA-COMP:9613"/>
        <dbReference type="Rhea" id="RHEA-COMP:9622"/>
        <dbReference type="Rhea" id="RHEA-COMP:12669"/>
        <dbReference type="Rhea" id="RHEA-COMP:12674"/>
        <dbReference type="ChEBI" id="CHEBI:15378"/>
        <dbReference type="ChEBI" id="CHEBI:64720"/>
        <dbReference type="ChEBI" id="CHEBI:78442"/>
        <dbReference type="ChEBI" id="CHEBI:78494"/>
        <dbReference type="ChEBI" id="CHEBI:133042"/>
        <dbReference type="EC" id="2.3.2.29"/>
    </reaction>
</comment>
<reference evidence="7" key="1">
    <citation type="journal article" date="2014" name="Int. J. Syst. Evol. Microbiol.">
        <title>Complete genome sequence of Corynebacterium casei LMG S-19264T (=DSM 44701T), isolated from a smear-ripened cheese.</title>
        <authorList>
            <consortium name="US DOE Joint Genome Institute (JGI-PGF)"/>
            <person name="Walter F."/>
            <person name="Albersmeier A."/>
            <person name="Kalinowski J."/>
            <person name="Ruckert C."/>
        </authorList>
    </citation>
    <scope>NUCLEOTIDE SEQUENCE</scope>
    <source>
        <strain evidence="7">CGMCC 1.7086</strain>
    </source>
</reference>
<dbReference type="GO" id="GO:0005737">
    <property type="term" value="C:cytoplasm"/>
    <property type="evidence" value="ECO:0007669"/>
    <property type="project" value="UniProtKB-SubCell"/>
</dbReference>
<keyword evidence="2 4" id="KW-0808">Transferase</keyword>